<dbReference type="Proteomes" id="UP001187192">
    <property type="component" value="Unassembled WGS sequence"/>
</dbReference>
<proteinExistence type="predicted"/>
<gene>
    <name evidence="1" type="ORF">TIFTF001_026175</name>
</gene>
<accession>A0AA88DKR3</accession>
<dbReference type="AlphaFoldDB" id="A0AA88DKR3"/>
<sequence>MGHIPSDPSGSVVLAHEASTVSVRLGGRGWRRSRDNDRYRMLGVRGCRVVGVARPAIVRLSVGTEWHDRGSLDRPSRKGHSGGWGSIARASILKPNGDLLEVPKGEAKELTDSYTPHSPVSGVLQHGNDYSINKTYAIEILTIKPLKDLIKI</sequence>
<evidence type="ECO:0000313" key="1">
    <source>
        <dbReference type="EMBL" id="GMN57054.1"/>
    </source>
</evidence>
<name>A0AA88DKR3_FICCA</name>
<protein>
    <submittedName>
        <fullName evidence="1">Uncharacterized protein</fullName>
    </submittedName>
</protein>
<keyword evidence="2" id="KW-1185">Reference proteome</keyword>
<reference evidence="1" key="1">
    <citation type="submission" date="2023-07" db="EMBL/GenBank/DDBJ databases">
        <title>draft genome sequence of fig (Ficus carica).</title>
        <authorList>
            <person name="Takahashi T."/>
            <person name="Nishimura K."/>
        </authorList>
    </citation>
    <scope>NUCLEOTIDE SEQUENCE</scope>
</reference>
<dbReference type="EMBL" id="BTGU01000068">
    <property type="protein sequence ID" value="GMN57054.1"/>
    <property type="molecule type" value="Genomic_DNA"/>
</dbReference>
<evidence type="ECO:0000313" key="2">
    <source>
        <dbReference type="Proteomes" id="UP001187192"/>
    </source>
</evidence>
<comment type="caution">
    <text evidence="1">The sequence shown here is derived from an EMBL/GenBank/DDBJ whole genome shotgun (WGS) entry which is preliminary data.</text>
</comment>
<organism evidence="1 2">
    <name type="scientific">Ficus carica</name>
    <name type="common">Common fig</name>
    <dbReference type="NCBI Taxonomy" id="3494"/>
    <lineage>
        <taxon>Eukaryota</taxon>
        <taxon>Viridiplantae</taxon>
        <taxon>Streptophyta</taxon>
        <taxon>Embryophyta</taxon>
        <taxon>Tracheophyta</taxon>
        <taxon>Spermatophyta</taxon>
        <taxon>Magnoliopsida</taxon>
        <taxon>eudicotyledons</taxon>
        <taxon>Gunneridae</taxon>
        <taxon>Pentapetalae</taxon>
        <taxon>rosids</taxon>
        <taxon>fabids</taxon>
        <taxon>Rosales</taxon>
        <taxon>Moraceae</taxon>
        <taxon>Ficeae</taxon>
        <taxon>Ficus</taxon>
    </lineage>
</organism>